<reference evidence="2 3" key="1">
    <citation type="journal article" date="2018" name="PLoS Pathog.">
        <title>Evolution of structural diversity of trichothecenes, a family of toxins produced by plant pathogenic and entomopathogenic fungi.</title>
        <authorList>
            <person name="Proctor R.H."/>
            <person name="McCormick S.P."/>
            <person name="Kim H.S."/>
            <person name="Cardoza R.E."/>
            <person name="Stanley A.M."/>
            <person name="Lindo L."/>
            <person name="Kelly A."/>
            <person name="Brown D.W."/>
            <person name="Lee T."/>
            <person name="Vaughan M.M."/>
            <person name="Alexander N.J."/>
            <person name="Busman M."/>
            <person name="Gutierrez S."/>
        </authorList>
    </citation>
    <scope>NUCLEOTIDE SEQUENCE [LARGE SCALE GENOMIC DNA]</scope>
    <source>
        <strain evidence="2 3">IBT 40837</strain>
    </source>
</reference>
<evidence type="ECO:0000313" key="3">
    <source>
        <dbReference type="Proteomes" id="UP000266272"/>
    </source>
</evidence>
<protein>
    <submittedName>
        <fullName evidence="2">Tick transposon</fullName>
    </submittedName>
</protein>
<gene>
    <name evidence="2" type="ORF">TARUN_6683</name>
</gene>
<dbReference type="InterPro" id="IPR002156">
    <property type="entry name" value="RNaseH_domain"/>
</dbReference>
<organism evidence="2 3">
    <name type="scientific">Trichoderma arundinaceum</name>
    <dbReference type="NCBI Taxonomy" id="490622"/>
    <lineage>
        <taxon>Eukaryota</taxon>
        <taxon>Fungi</taxon>
        <taxon>Dikarya</taxon>
        <taxon>Ascomycota</taxon>
        <taxon>Pezizomycotina</taxon>
        <taxon>Sordariomycetes</taxon>
        <taxon>Hypocreomycetidae</taxon>
        <taxon>Hypocreales</taxon>
        <taxon>Hypocreaceae</taxon>
        <taxon>Trichoderma</taxon>
    </lineage>
</organism>
<dbReference type="InterPro" id="IPR012337">
    <property type="entry name" value="RNaseH-like_sf"/>
</dbReference>
<dbReference type="STRING" id="490622.A0A395NHY3"/>
<dbReference type="EMBL" id="PXOA01000425">
    <property type="protein sequence ID" value="RFU75554.1"/>
    <property type="molecule type" value="Genomic_DNA"/>
</dbReference>
<dbReference type="Pfam" id="PF00075">
    <property type="entry name" value="RNase_H"/>
    <property type="match status" value="1"/>
</dbReference>
<evidence type="ECO:0000313" key="2">
    <source>
        <dbReference type="EMBL" id="RFU75554.1"/>
    </source>
</evidence>
<dbReference type="OrthoDB" id="3548481at2759"/>
<dbReference type="InterPro" id="IPR036397">
    <property type="entry name" value="RNaseH_sf"/>
</dbReference>
<accession>A0A395NHY3</accession>
<feature type="domain" description="RNase H type-1" evidence="1">
    <location>
        <begin position="21"/>
        <end position="194"/>
    </location>
</feature>
<evidence type="ECO:0000259" key="1">
    <source>
        <dbReference type="PROSITE" id="PS50879"/>
    </source>
</evidence>
<proteinExistence type="predicted"/>
<dbReference type="GO" id="GO:0004523">
    <property type="term" value="F:RNA-DNA hybrid ribonuclease activity"/>
    <property type="evidence" value="ECO:0007669"/>
    <property type="project" value="InterPro"/>
</dbReference>
<dbReference type="SUPFAM" id="SSF53098">
    <property type="entry name" value="Ribonuclease H-like"/>
    <property type="match status" value="1"/>
</dbReference>
<comment type="caution">
    <text evidence="2">The sequence shown here is derived from an EMBL/GenBank/DDBJ whole genome shotgun (WGS) entry which is preliminary data.</text>
</comment>
<sequence length="232" mass="25353">MQTKRTRALAAAAKFSKPDAGHQYRVFFVDGSSITKPNDNSESSVPGDASVTHLGAAVVYKPREGSQNWQVRYFAILNRRGSTLAEQAAIADGLDIATREAMLVRGQNCIGPKGAAAKVIVFTDSVSALQRIQKIQKSAVTEAQLLGDPIIHKLITRSQYLRRIGVQLELRWVPGHSKVEGNALADTEARYAAKNQDIGVLLGEELRLLDSEVIPNDVNEHDPQNNTRRGKS</sequence>
<keyword evidence="3" id="KW-1185">Reference proteome</keyword>
<dbReference type="PROSITE" id="PS50879">
    <property type="entry name" value="RNASE_H_1"/>
    <property type="match status" value="1"/>
</dbReference>
<dbReference type="Proteomes" id="UP000266272">
    <property type="component" value="Unassembled WGS sequence"/>
</dbReference>
<dbReference type="GO" id="GO:0003676">
    <property type="term" value="F:nucleic acid binding"/>
    <property type="evidence" value="ECO:0007669"/>
    <property type="project" value="InterPro"/>
</dbReference>
<name>A0A395NHY3_TRIAR</name>
<dbReference type="AlphaFoldDB" id="A0A395NHY3"/>
<dbReference type="Gene3D" id="3.30.420.10">
    <property type="entry name" value="Ribonuclease H-like superfamily/Ribonuclease H"/>
    <property type="match status" value="1"/>
</dbReference>
<dbReference type="CDD" id="cd09276">
    <property type="entry name" value="Rnase_HI_RT_non_LTR"/>
    <property type="match status" value="1"/>
</dbReference>